<gene>
    <name evidence="2" type="ORF">QWF21_03500</name>
</gene>
<keyword evidence="1" id="KW-0812">Transmembrane</keyword>
<proteinExistence type="predicted"/>
<accession>A0ABU7JD46</accession>
<dbReference type="EMBL" id="JAUGZK010000002">
    <property type="protein sequence ID" value="MEE2023298.1"/>
    <property type="molecule type" value="Genomic_DNA"/>
</dbReference>
<feature type="transmembrane region" description="Helical" evidence="1">
    <location>
        <begin position="12"/>
        <end position="29"/>
    </location>
</feature>
<keyword evidence="1" id="KW-1133">Transmembrane helix</keyword>
<evidence type="ECO:0000313" key="3">
    <source>
        <dbReference type="Proteomes" id="UP001339167"/>
    </source>
</evidence>
<name>A0ABU7JD46_9GAMM</name>
<keyword evidence="1" id="KW-0472">Membrane</keyword>
<organism evidence="2 3">
    <name type="scientific">Alkalimonas mucilaginosa</name>
    <dbReference type="NCBI Taxonomy" id="3057676"/>
    <lineage>
        <taxon>Bacteria</taxon>
        <taxon>Pseudomonadati</taxon>
        <taxon>Pseudomonadota</taxon>
        <taxon>Gammaproteobacteria</taxon>
        <taxon>Alkalimonas</taxon>
    </lineage>
</organism>
<dbReference type="RefSeq" id="WP_330086652.1">
    <property type="nucleotide sequence ID" value="NZ_JAUGZK010000002.1"/>
</dbReference>
<keyword evidence="3" id="KW-1185">Reference proteome</keyword>
<feature type="transmembrane region" description="Helical" evidence="1">
    <location>
        <begin position="95"/>
        <end position="115"/>
    </location>
</feature>
<sequence>MGSFITGAASYFWLFCVISLILAMFLTAGKSSRFTLLIWVIAVLVMDKLAPMILQMSDQYLARNLWYLTWIVIDTIALAVIVITHSSNKWVVEPLTKYIALCMVASASLQAARYFDRIIFQTDLLASIYKYGVPAINIAVVLAVGLWIFSLLSYKIKEAYQC</sequence>
<feature type="transmembrane region" description="Helical" evidence="1">
    <location>
        <begin position="36"/>
        <end position="53"/>
    </location>
</feature>
<feature type="transmembrane region" description="Helical" evidence="1">
    <location>
        <begin position="65"/>
        <end position="83"/>
    </location>
</feature>
<reference evidence="2 3" key="1">
    <citation type="submission" date="2023-06" db="EMBL/GenBank/DDBJ databases">
        <title>Alkalimonas sp., MEB004 an alkaliphilic bacterium isolated from Lonar Lake, India.</title>
        <authorList>
            <person name="Joshi A."/>
            <person name="Thite S."/>
        </authorList>
    </citation>
    <scope>NUCLEOTIDE SEQUENCE [LARGE SCALE GENOMIC DNA]</scope>
    <source>
        <strain evidence="2 3">MEB004</strain>
    </source>
</reference>
<feature type="transmembrane region" description="Helical" evidence="1">
    <location>
        <begin position="135"/>
        <end position="154"/>
    </location>
</feature>
<protein>
    <submittedName>
        <fullName evidence="2">Uncharacterized protein</fullName>
    </submittedName>
</protein>
<evidence type="ECO:0000313" key="2">
    <source>
        <dbReference type="EMBL" id="MEE2023298.1"/>
    </source>
</evidence>
<dbReference type="Proteomes" id="UP001339167">
    <property type="component" value="Unassembled WGS sequence"/>
</dbReference>
<comment type="caution">
    <text evidence="2">The sequence shown here is derived from an EMBL/GenBank/DDBJ whole genome shotgun (WGS) entry which is preliminary data.</text>
</comment>
<evidence type="ECO:0000256" key="1">
    <source>
        <dbReference type="SAM" id="Phobius"/>
    </source>
</evidence>